<name>A0A151MAC6_ALLMI</name>
<proteinExistence type="predicted"/>
<sequence length="271" mass="29589">MGLGVNEPVDGSLYAFWYATMHLTLAYAHNVDMLNGYCYQQLAASEIRHRTQELEEDVAEPEAALLHVSNDAALLKSLQSLKKCLQKLAEGAARGAWLRALCQELAEADAPTSCFFSLERRRAVAKALDHLKTPEGQLLTDLGKVLGHAVAFCQDLFAADPICPQATQQLHKDLPHLSTSHVKALEHKLSLAELEAAVGGLTFGRALGLDGLPMEFYKAFWPLLGPSLLHVFCESLANGTLLTSCHQAVLTLLPKKGDLGCLKKILKKIRL</sequence>
<dbReference type="STRING" id="8496.A0A151MAC6"/>
<dbReference type="AlphaFoldDB" id="A0A151MAC6"/>
<protein>
    <submittedName>
        <fullName evidence="1">Uncharacterized protein</fullName>
    </submittedName>
</protein>
<organism evidence="1 2">
    <name type="scientific">Alligator mississippiensis</name>
    <name type="common">American alligator</name>
    <dbReference type="NCBI Taxonomy" id="8496"/>
    <lineage>
        <taxon>Eukaryota</taxon>
        <taxon>Metazoa</taxon>
        <taxon>Chordata</taxon>
        <taxon>Craniata</taxon>
        <taxon>Vertebrata</taxon>
        <taxon>Euteleostomi</taxon>
        <taxon>Archelosauria</taxon>
        <taxon>Archosauria</taxon>
        <taxon>Crocodylia</taxon>
        <taxon>Alligatoridae</taxon>
        <taxon>Alligatorinae</taxon>
        <taxon>Alligator</taxon>
    </lineage>
</organism>
<gene>
    <name evidence="1" type="ORF">Y1Q_0001598</name>
</gene>
<dbReference type="Proteomes" id="UP000050525">
    <property type="component" value="Unassembled WGS sequence"/>
</dbReference>
<dbReference type="EMBL" id="AKHW03006295">
    <property type="protein sequence ID" value="KYO21370.1"/>
    <property type="molecule type" value="Genomic_DNA"/>
</dbReference>
<evidence type="ECO:0000313" key="1">
    <source>
        <dbReference type="EMBL" id="KYO21370.1"/>
    </source>
</evidence>
<reference evidence="1 2" key="1">
    <citation type="journal article" date="2012" name="Genome Biol.">
        <title>Sequencing three crocodilian genomes to illuminate the evolution of archosaurs and amniotes.</title>
        <authorList>
            <person name="St John J.A."/>
            <person name="Braun E.L."/>
            <person name="Isberg S.R."/>
            <person name="Miles L.G."/>
            <person name="Chong A.Y."/>
            <person name="Gongora J."/>
            <person name="Dalzell P."/>
            <person name="Moran C."/>
            <person name="Bed'hom B."/>
            <person name="Abzhanov A."/>
            <person name="Burgess S.C."/>
            <person name="Cooksey A.M."/>
            <person name="Castoe T.A."/>
            <person name="Crawford N.G."/>
            <person name="Densmore L.D."/>
            <person name="Drew J.C."/>
            <person name="Edwards S.V."/>
            <person name="Faircloth B.C."/>
            <person name="Fujita M.K."/>
            <person name="Greenwold M.J."/>
            <person name="Hoffmann F.G."/>
            <person name="Howard J.M."/>
            <person name="Iguchi T."/>
            <person name="Janes D.E."/>
            <person name="Khan S.Y."/>
            <person name="Kohno S."/>
            <person name="de Koning A.J."/>
            <person name="Lance S.L."/>
            <person name="McCarthy F.M."/>
            <person name="McCormack J.E."/>
            <person name="Merchant M.E."/>
            <person name="Peterson D.G."/>
            <person name="Pollock D.D."/>
            <person name="Pourmand N."/>
            <person name="Raney B.J."/>
            <person name="Roessler K.A."/>
            <person name="Sanford J.R."/>
            <person name="Sawyer R.H."/>
            <person name="Schmidt C.J."/>
            <person name="Triplett E.W."/>
            <person name="Tuberville T.D."/>
            <person name="Venegas-Anaya M."/>
            <person name="Howard J.T."/>
            <person name="Jarvis E.D."/>
            <person name="Guillette L.J.Jr."/>
            <person name="Glenn T.C."/>
            <person name="Green R.E."/>
            <person name="Ray D.A."/>
        </authorList>
    </citation>
    <scope>NUCLEOTIDE SEQUENCE [LARGE SCALE GENOMIC DNA]</scope>
    <source>
        <strain evidence="1">KSC_2009_1</strain>
    </source>
</reference>
<dbReference type="PANTHER" id="PTHR19446">
    <property type="entry name" value="REVERSE TRANSCRIPTASES"/>
    <property type="match status" value="1"/>
</dbReference>
<comment type="caution">
    <text evidence="1">The sequence shown here is derived from an EMBL/GenBank/DDBJ whole genome shotgun (WGS) entry which is preliminary data.</text>
</comment>
<accession>A0A151MAC6</accession>
<keyword evidence="2" id="KW-1185">Reference proteome</keyword>
<evidence type="ECO:0000313" key="2">
    <source>
        <dbReference type="Proteomes" id="UP000050525"/>
    </source>
</evidence>